<dbReference type="SUPFAM" id="SSF48452">
    <property type="entry name" value="TPR-like"/>
    <property type="match status" value="2"/>
</dbReference>
<dbReference type="AlphaFoldDB" id="Q02AN9"/>
<keyword evidence="2" id="KW-0802">TPR repeat</keyword>
<dbReference type="InParanoid" id="Q02AN9"/>
<dbReference type="InterPro" id="IPR011990">
    <property type="entry name" value="TPR-like_helical_dom_sf"/>
</dbReference>
<dbReference type="Gene3D" id="1.25.40.10">
    <property type="entry name" value="Tetratricopeptide repeat domain"/>
    <property type="match status" value="2"/>
</dbReference>
<dbReference type="STRING" id="234267.Acid_0878"/>
<dbReference type="SMART" id="SM00028">
    <property type="entry name" value="TPR"/>
    <property type="match status" value="6"/>
</dbReference>
<dbReference type="PANTHER" id="PTHR45641:SF19">
    <property type="entry name" value="NEPHROCYSTIN-3"/>
    <property type="match status" value="1"/>
</dbReference>
<name>Q02AN9_SOLUE</name>
<evidence type="ECO:0000256" key="2">
    <source>
        <dbReference type="ARBA" id="ARBA00022803"/>
    </source>
</evidence>
<dbReference type="OrthoDB" id="597008at2"/>
<gene>
    <name evidence="3" type="ordered locus">Acid_0878</name>
</gene>
<evidence type="ECO:0000313" key="3">
    <source>
        <dbReference type="EMBL" id="ABJ81877.1"/>
    </source>
</evidence>
<dbReference type="InterPro" id="IPR019734">
    <property type="entry name" value="TPR_rpt"/>
</dbReference>
<organism evidence="3">
    <name type="scientific">Solibacter usitatus (strain Ellin6076)</name>
    <dbReference type="NCBI Taxonomy" id="234267"/>
    <lineage>
        <taxon>Bacteria</taxon>
        <taxon>Pseudomonadati</taxon>
        <taxon>Acidobacteriota</taxon>
        <taxon>Terriglobia</taxon>
        <taxon>Bryobacterales</taxon>
        <taxon>Solibacteraceae</taxon>
        <taxon>Candidatus Solibacter</taxon>
    </lineage>
</organism>
<dbReference type="HOGENOM" id="CLU_067330_0_0_0"/>
<keyword evidence="1" id="KW-0677">Repeat</keyword>
<dbReference type="Pfam" id="PF13424">
    <property type="entry name" value="TPR_12"/>
    <property type="match status" value="1"/>
</dbReference>
<evidence type="ECO:0000256" key="1">
    <source>
        <dbReference type="ARBA" id="ARBA00022737"/>
    </source>
</evidence>
<dbReference type="EMBL" id="CP000473">
    <property type="protein sequence ID" value="ABJ81877.1"/>
    <property type="molecule type" value="Genomic_DNA"/>
</dbReference>
<dbReference type="KEGG" id="sus:Acid_0878"/>
<sequence precursor="true">METPGRLLWSLFFAFVASSQGQQDRSALTLNKQALDAAAHSDYAGAERLFGEALKIWRSLGPRYEAHTATTLANLGEMLCSSGKWREGAGALVQALELNRRSLGPKHIRTVSNLGLLGHAYLNLADLNRAETGFTEALAIERELYPNHIPAASTLLGISLLRRRQGRFDEALQAGEEGLQAALQAAGEADVGVAMAYENVATLHLLAGRPERALPLFRSAHVLYEKTLGPASPALASLLSQEGLALLNDGKVMLAAIEMTQAADMLRRMGPAGEYRLAIAETNLAVLRLRQHNLAEVERLITHALSIEDAHPAQPAYDLIATIGVLAELRKAQRRDAEAAELMARLVVIQSSPR</sequence>
<reference evidence="3" key="1">
    <citation type="submission" date="2006-10" db="EMBL/GenBank/DDBJ databases">
        <title>Complete sequence of Solibacter usitatus Ellin6076.</title>
        <authorList>
            <consortium name="US DOE Joint Genome Institute"/>
            <person name="Copeland A."/>
            <person name="Lucas S."/>
            <person name="Lapidus A."/>
            <person name="Barry K."/>
            <person name="Detter J.C."/>
            <person name="Glavina del Rio T."/>
            <person name="Hammon N."/>
            <person name="Israni S."/>
            <person name="Dalin E."/>
            <person name="Tice H."/>
            <person name="Pitluck S."/>
            <person name="Thompson L.S."/>
            <person name="Brettin T."/>
            <person name="Bruce D."/>
            <person name="Han C."/>
            <person name="Tapia R."/>
            <person name="Gilna P."/>
            <person name="Schmutz J."/>
            <person name="Larimer F."/>
            <person name="Land M."/>
            <person name="Hauser L."/>
            <person name="Kyrpides N."/>
            <person name="Mikhailova N."/>
            <person name="Janssen P.H."/>
            <person name="Kuske C.R."/>
            <person name="Richardson P."/>
        </authorList>
    </citation>
    <scope>NUCLEOTIDE SEQUENCE</scope>
    <source>
        <strain evidence="3">Ellin6076</strain>
    </source>
</reference>
<proteinExistence type="predicted"/>
<dbReference type="PANTHER" id="PTHR45641">
    <property type="entry name" value="TETRATRICOPEPTIDE REPEAT PROTEIN (AFU_ORTHOLOGUE AFUA_6G03870)"/>
    <property type="match status" value="1"/>
</dbReference>
<dbReference type="Pfam" id="PF13374">
    <property type="entry name" value="TPR_10"/>
    <property type="match status" value="1"/>
</dbReference>
<accession>Q02AN9</accession>
<dbReference type="eggNOG" id="COG0457">
    <property type="taxonomic scope" value="Bacteria"/>
</dbReference>
<protein>
    <submittedName>
        <fullName evidence="3">TPR repeat-containing protein</fullName>
    </submittedName>
</protein>